<evidence type="ECO:0000313" key="1">
    <source>
        <dbReference type="EMBL" id="ODN31323.1"/>
    </source>
</evidence>
<dbReference type="RefSeq" id="WP_069292235.1">
    <property type="nucleotide sequence ID" value="NZ_CP140110.1"/>
</dbReference>
<comment type="caution">
    <text evidence="1">The sequence shown here is derived from an EMBL/GenBank/DDBJ whole genome shotgun (WGS) entry which is preliminary data.</text>
</comment>
<reference evidence="2" key="1">
    <citation type="submission" date="2016-04" db="EMBL/GenBank/DDBJ databases">
        <title>The genome sequence project of a novel Fervidobacterium isolate from a hot spring in Thailand.</title>
        <authorList>
            <person name="Gonzalez J.M."/>
            <person name="Cuecas A."/>
            <person name="Kanoksilapatham W."/>
        </authorList>
    </citation>
    <scope>NUCLEOTIDE SEQUENCE [LARGE SCALE GENOMIC DNA]</scope>
    <source>
        <strain evidence="2">FC2004</strain>
    </source>
</reference>
<dbReference type="STRING" id="1008305.A4H02_00710"/>
<protein>
    <submittedName>
        <fullName evidence="1">Uncharacterized protein</fullName>
    </submittedName>
</protein>
<evidence type="ECO:0000313" key="2">
    <source>
        <dbReference type="Proteomes" id="UP000094570"/>
    </source>
</evidence>
<keyword evidence="2" id="KW-1185">Reference proteome</keyword>
<gene>
    <name evidence="1" type="ORF">A4H02_00710</name>
</gene>
<proteinExistence type="predicted"/>
<dbReference type="AlphaFoldDB" id="A0A1E3G625"/>
<dbReference type="Proteomes" id="UP000094570">
    <property type="component" value="Unassembled WGS sequence"/>
</dbReference>
<dbReference type="EMBL" id="LWAF01000001">
    <property type="protein sequence ID" value="ODN31323.1"/>
    <property type="molecule type" value="Genomic_DNA"/>
</dbReference>
<accession>A0A1E3G625</accession>
<sequence length="68" mass="7796">MFTVRDISMLSPADTGYYFEPVRAGYKITREESSAPDLYNETQFQQIKHLEGFLPGKEKSLLDMGVTF</sequence>
<organism evidence="1 2">
    <name type="scientific">Fervidobacterium thailandense</name>
    <dbReference type="NCBI Taxonomy" id="1008305"/>
    <lineage>
        <taxon>Bacteria</taxon>
        <taxon>Thermotogati</taxon>
        <taxon>Thermotogota</taxon>
        <taxon>Thermotogae</taxon>
        <taxon>Thermotogales</taxon>
        <taxon>Fervidobacteriaceae</taxon>
        <taxon>Fervidobacterium</taxon>
    </lineage>
</organism>
<name>A0A1E3G625_9BACT</name>